<evidence type="ECO:0000256" key="1">
    <source>
        <dbReference type="ARBA" id="ARBA00009437"/>
    </source>
</evidence>
<protein>
    <submittedName>
        <fullName evidence="6">LysR family transcriptional regulator</fullName>
    </submittedName>
</protein>
<dbReference type="GO" id="GO:0003700">
    <property type="term" value="F:DNA-binding transcription factor activity"/>
    <property type="evidence" value="ECO:0007669"/>
    <property type="project" value="InterPro"/>
</dbReference>
<evidence type="ECO:0000256" key="3">
    <source>
        <dbReference type="ARBA" id="ARBA00023125"/>
    </source>
</evidence>
<dbReference type="AlphaFoldDB" id="A0A5R8MKM7"/>
<dbReference type="InterPro" id="IPR058163">
    <property type="entry name" value="LysR-type_TF_proteobact-type"/>
</dbReference>
<dbReference type="PANTHER" id="PTHR30537">
    <property type="entry name" value="HTH-TYPE TRANSCRIPTIONAL REGULATOR"/>
    <property type="match status" value="1"/>
</dbReference>
<name>A0A5R8MKM7_9GAMM</name>
<dbReference type="Pfam" id="PF00126">
    <property type="entry name" value="HTH_1"/>
    <property type="match status" value="1"/>
</dbReference>
<dbReference type="FunFam" id="1.10.10.10:FF:000001">
    <property type="entry name" value="LysR family transcriptional regulator"/>
    <property type="match status" value="1"/>
</dbReference>
<keyword evidence="4" id="KW-0804">Transcription</keyword>
<organism evidence="6 7">
    <name type="scientific">Halomonas urmiana</name>
    <dbReference type="NCBI Taxonomy" id="490901"/>
    <lineage>
        <taxon>Bacteria</taxon>
        <taxon>Pseudomonadati</taxon>
        <taxon>Pseudomonadota</taxon>
        <taxon>Gammaproteobacteria</taxon>
        <taxon>Oceanospirillales</taxon>
        <taxon>Halomonadaceae</taxon>
        <taxon>Halomonas</taxon>
    </lineage>
</organism>
<dbReference type="Gene3D" id="3.40.190.10">
    <property type="entry name" value="Periplasmic binding protein-like II"/>
    <property type="match status" value="2"/>
</dbReference>
<dbReference type="OrthoDB" id="6787458at2"/>
<dbReference type="PROSITE" id="PS50931">
    <property type="entry name" value="HTH_LYSR"/>
    <property type="match status" value="1"/>
</dbReference>
<dbReference type="PRINTS" id="PR00039">
    <property type="entry name" value="HTHLYSR"/>
</dbReference>
<evidence type="ECO:0000259" key="5">
    <source>
        <dbReference type="PROSITE" id="PS50931"/>
    </source>
</evidence>
<accession>A0A5R8MKM7</accession>
<dbReference type="InterPro" id="IPR036390">
    <property type="entry name" value="WH_DNA-bd_sf"/>
</dbReference>
<dbReference type="InterPro" id="IPR000847">
    <property type="entry name" value="LysR_HTH_N"/>
</dbReference>
<dbReference type="InterPro" id="IPR036388">
    <property type="entry name" value="WH-like_DNA-bd_sf"/>
</dbReference>
<evidence type="ECO:0000256" key="2">
    <source>
        <dbReference type="ARBA" id="ARBA00023015"/>
    </source>
</evidence>
<reference evidence="6 7" key="1">
    <citation type="journal article" date="2007" name="Int. J. Syst. Evol. Microbiol.">
        <title>Halomonas saccharevitans sp. nov., Halomonas arcis sp. nov. and Halomonas subterranea sp. nov., halophilic bacteria isolated from hypersaline environments of China.</title>
        <authorList>
            <person name="Xu X.W."/>
            <person name="Wu Y.H."/>
            <person name="Zhou Z."/>
            <person name="Wang C.S."/>
            <person name="Zhou Y.G."/>
            <person name="Zhang H.B."/>
            <person name="Wang Y."/>
            <person name="Wu M."/>
        </authorList>
    </citation>
    <scope>NUCLEOTIDE SEQUENCE [LARGE SCALE GENOMIC DNA]</scope>
    <source>
        <strain evidence="6 7">TBZ3</strain>
    </source>
</reference>
<dbReference type="Proteomes" id="UP000306973">
    <property type="component" value="Unassembled WGS sequence"/>
</dbReference>
<keyword evidence="2" id="KW-0805">Transcription regulation</keyword>
<dbReference type="EMBL" id="VBUI01000005">
    <property type="protein sequence ID" value="TLF52627.1"/>
    <property type="molecule type" value="Genomic_DNA"/>
</dbReference>
<dbReference type="Pfam" id="PF03466">
    <property type="entry name" value="LysR_substrate"/>
    <property type="match status" value="1"/>
</dbReference>
<gene>
    <name evidence="6" type="ORF">FEI13_04900</name>
</gene>
<dbReference type="GO" id="GO:0006351">
    <property type="term" value="P:DNA-templated transcription"/>
    <property type="evidence" value="ECO:0007669"/>
    <property type="project" value="TreeGrafter"/>
</dbReference>
<keyword evidence="3" id="KW-0238">DNA-binding</keyword>
<proteinExistence type="inferred from homology"/>
<dbReference type="SUPFAM" id="SSF53850">
    <property type="entry name" value="Periplasmic binding protein-like II"/>
    <property type="match status" value="1"/>
</dbReference>
<evidence type="ECO:0000313" key="6">
    <source>
        <dbReference type="EMBL" id="TLF52627.1"/>
    </source>
</evidence>
<keyword evidence="7" id="KW-1185">Reference proteome</keyword>
<comment type="similarity">
    <text evidence="1">Belongs to the LysR transcriptional regulatory family.</text>
</comment>
<comment type="caution">
    <text evidence="6">The sequence shown here is derived from an EMBL/GenBank/DDBJ whole genome shotgun (WGS) entry which is preliminary data.</text>
</comment>
<evidence type="ECO:0000256" key="4">
    <source>
        <dbReference type="ARBA" id="ARBA00023163"/>
    </source>
</evidence>
<dbReference type="Gene3D" id="1.10.10.10">
    <property type="entry name" value="Winged helix-like DNA-binding domain superfamily/Winged helix DNA-binding domain"/>
    <property type="match status" value="1"/>
</dbReference>
<feature type="domain" description="HTH lysR-type" evidence="5">
    <location>
        <begin position="35"/>
        <end position="92"/>
    </location>
</feature>
<dbReference type="PANTHER" id="PTHR30537:SF79">
    <property type="entry name" value="TRANSCRIPTIONAL REGULATOR-RELATED"/>
    <property type="match status" value="1"/>
</dbReference>
<dbReference type="GO" id="GO:0043565">
    <property type="term" value="F:sequence-specific DNA binding"/>
    <property type="evidence" value="ECO:0007669"/>
    <property type="project" value="TreeGrafter"/>
</dbReference>
<sequence length="321" mass="35458">MDAWPFDVAGGITTINGFWGERCKFLMAESTALLPSLEWVRVFESAARLGSFTAAARELGLTQAAVSQRIRHLEERLGVSLFERQARGVTLSLQGEAWLPHVQQSLERLTHSADSLFAAPRTRLSLMASVSLIELWIVPRLAALQVELPRRQLVLSTMHRWPDYAQAEADLDIRFGEGDWPERVSHRLFGEVLAPMATPALLAGVDDWRRLPRIAVAGPRLGWREWDQRVEAGPGPMPVVRLDSLVQALRAAEAGAGVLLGSLPLCRAALQAGRLRRASPETLPMAEGYWLTRRSVRSAGPEFERVLAALRPAEDLADGGR</sequence>
<dbReference type="InterPro" id="IPR005119">
    <property type="entry name" value="LysR_subst-bd"/>
</dbReference>
<evidence type="ECO:0000313" key="7">
    <source>
        <dbReference type="Proteomes" id="UP000306973"/>
    </source>
</evidence>
<dbReference type="SUPFAM" id="SSF46785">
    <property type="entry name" value="Winged helix' DNA-binding domain"/>
    <property type="match status" value="1"/>
</dbReference>